<evidence type="ECO:0000256" key="1">
    <source>
        <dbReference type="ARBA" id="ARBA00001946"/>
    </source>
</evidence>
<dbReference type="SUPFAM" id="SSF51621">
    <property type="entry name" value="Phosphoenolpyruvate/pyruvate domain"/>
    <property type="match status" value="1"/>
</dbReference>
<evidence type="ECO:0000256" key="5">
    <source>
        <dbReference type="ARBA" id="ARBA00011996"/>
    </source>
</evidence>
<dbReference type="SUPFAM" id="SSF56059">
    <property type="entry name" value="Glutathione synthetase ATP-binding domain-like"/>
    <property type="match status" value="1"/>
</dbReference>
<dbReference type="PANTHER" id="PTHR43030">
    <property type="entry name" value="PHOSPHOENOLPYRUVATE SYNTHASE"/>
    <property type="match status" value="1"/>
</dbReference>
<dbReference type="Pfam" id="PF00391">
    <property type="entry name" value="PEP-utilizers"/>
    <property type="match status" value="1"/>
</dbReference>
<dbReference type="GO" id="GO:0006094">
    <property type="term" value="P:gluconeogenesis"/>
    <property type="evidence" value="ECO:0007669"/>
    <property type="project" value="UniProtKB-UniPathway"/>
</dbReference>
<dbReference type="InterPro" id="IPR008279">
    <property type="entry name" value="PEP-util_enz_mobile_dom"/>
</dbReference>
<keyword evidence="10" id="KW-0067">ATP-binding</keyword>
<evidence type="ECO:0000256" key="2">
    <source>
        <dbReference type="ARBA" id="ARBA00002988"/>
    </source>
</evidence>
<dbReference type="FunFam" id="3.30.1490.20:FF:000010">
    <property type="entry name" value="Phosphoenolpyruvate synthase"/>
    <property type="match status" value="1"/>
</dbReference>
<dbReference type="PROSITE" id="PS00742">
    <property type="entry name" value="PEP_ENZYMES_2"/>
    <property type="match status" value="1"/>
</dbReference>
<keyword evidence="8" id="KW-0547">Nucleotide-binding</keyword>
<comment type="function">
    <text evidence="2">Catalyzes the phosphorylation of pyruvate to phosphoenolpyruvate.</text>
</comment>
<evidence type="ECO:0000256" key="9">
    <source>
        <dbReference type="ARBA" id="ARBA00022777"/>
    </source>
</evidence>
<protein>
    <recommendedName>
        <fullName evidence="5">pyruvate, water dikinase</fullName>
        <ecNumber evidence="5">2.7.9.2</ecNumber>
    </recommendedName>
    <alternativeName>
        <fullName evidence="12">Pyruvate, water dikinase</fullName>
    </alternativeName>
</protein>
<dbReference type="InterPro" id="IPR040442">
    <property type="entry name" value="Pyrv_kinase-like_dom_sf"/>
</dbReference>
<reference evidence="17" key="1">
    <citation type="submission" date="2021-01" db="EMBL/GenBank/DDBJ databases">
        <authorList>
            <person name="Corre E."/>
            <person name="Pelletier E."/>
            <person name="Niang G."/>
            <person name="Scheremetjew M."/>
            <person name="Finn R."/>
            <person name="Kale V."/>
            <person name="Holt S."/>
            <person name="Cochrane G."/>
            <person name="Meng A."/>
            <person name="Brown T."/>
            <person name="Cohen L."/>
        </authorList>
    </citation>
    <scope>NUCLEOTIDE SEQUENCE</scope>
    <source>
        <strain evidence="17">NY070348D</strain>
    </source>
</reference>
<dbReference type="GO" id="GO:0046872">
    <property type="term" value="F:metal ion binding"/>
    <property type="evidence" value="ECO:0007669"/>
    <property type="project" value="UniProtKB-KW"/>
</dbReference>
<keyword evidence="7" id="KW-0479">Metal-binding</keyword>
<dbReference type="InterPro" id="IPR006319">
    <property type="entry name" value="PEP_synth"/>
</dbReference>
<dbReference type="PANTHER" id="PTHR43030:SF1">
    <property type="entry name" value="PHOSPHOENOLPYRUVATE SYNTHASE"/>
    <property type="match status" value="1"/>
</dbReference>
<keyword evidence="11" id="KW-0460">Magnesium</keyword>
<feature type="domain" description="Pyruvate phosphate dikinase AMP/ATP-binding" evidence="15">
    <location>
        <begin position="24"/>
        <end position="362"/>
    </location>
</feature>
<dbReference type="InterPro" id="IPR002192">
    <property type="entry name" value="PPDK_AMP/ATP-bd"/>
</dbReference>
<dbReference type="NCBIfam" id="NF005057">
    <property type="entry name" value="PRK06464.1"/>
    <property type="match status" value="1"/>
</dbReference>
<evidence type="ECO:0000256" key="10">
    <source>
        <dbReference type="ARBA" id="ARBA00022840"/>
    </source>
</evidence>
<dbReference type="InterPro" id="IPR018274">
    <property type="entry name" value="PEP_util_AS"/>
</dbReference>
<evidence type="ECO:0000256" key="6">
    <source>
        <dbReference type="ARBA" id="ARBA00022679"/>
    </source>
</evidence>
<evidence type="ECO:0000313" key="17">
    <source>
        <dbReference type="EMBL" id="CAD9703676.1"/>
    </source>
</evidence>
<dbReference type="InterPro" id="IPR036637">
    <property type="entry name" value="Phosphohistidine_dom_sf"/>
</dbReference>
<dbReference type="InterPro" id="IPR015813">
    <property type="entry name" value="Pyrv/PenolPyrv_kinase-like_dom"/>
</dbReference>
<sequence length="810" mass="89545">MAVQEQQDGTYVRWFKTLGMNDVPLVGGKNASLGEMYRELTPLGVRIPNGFAVQIQAYKEALSEENLKEMHSLLDPLYNSKHKDVTAVAAAGLRCREIVYNAGVPKAAEQEILQGFRALQKEYGEDISVAVRSSATAEDLPTASFAGQHDTYLHVKGEESLIQAVRKCQASLFTDRAISYRMDKGFDHFKVFLSCGIMLMVRSDLAASGVMFSIDTETGYRDAVFITGAYGLGENVVQGTVDPDEILVHKPTYELGFDKVPLRRVIGRKQVKMVYTHGRGAREPVKNIPTPHEDRERLCITDAQAMELAGAAIKIEKHYSAVHGKLTPMDMEWALDGLDGKIYLVQARPETVASQQAKNILERYTIRGKGKILTTGRAVGTKIVTGRARIIRDASELSEFQEGEILVSDTTTPDWEPVMKRSAAIITNRGGRTCHASIISRELGIAATVGCTTATKDIKTGQMITVSCGEGDTGKVYEGEIPFDLDRIDLGKVQKPKTDMMVNIGNPEKAFETSLLPAAGVGLARMEFILNKMKVHPMALVHPERLTDEEEREEIAQLIHNFKDGPDYFVRTLAEGVGTICAAFYPRPVVIRMSDFKSNEYSQLLGGAVFEPKEENPMIGFRGASRYVHPAYQEGFELECRAIKFVRETMGLTNLTPMIPFCRTITEAKKVLEVMEKCGLKRGVDGLKMYVMCEIPNNVISIDEFSKLFDGFSIGSNDLTQLTLGCDRDSDLVANDFDERDPGVLKMLELAVQGCKRNGRHSGICGQAPSDYPEIAEYLVKLGIDSISLIPDTLIKTMVAINDLETKMSK</sequence>
<dbReference type="EC" id="2.7.9.2" evidence="5"/>
<dbReference type="SUPFAM" id="SSF52009">
    <property type="entry name" value="Phosphohistidine domain"/>
    <property type="match status" value="1"/>
</dbReference>
<comment type="cofactor">
    <cofactor evidence="1">
        <name>Mg(2+)</name>
        <dbReference type="ChEBI" id="CHEBI:18420"/>
    </cofactor>
</comment>
<keyword evidence="9" id="KW-0418">Kinase</keyword>
<dbReference type="InterPro" id="IPR013815">
    <property type="entry name" value="ATP_grasp_subdomain_1"/>
</dbReference>
<dbReference type="InterPro" id="IPR000121">
    <property type="entry name" value="PEP_util_C"/>
</dbReference>
<dbReference type="FunFam" id="3.30.470.20:FF:000017">
    <property type="entry name" value="Phosphoenolpyruvate synthase"/>
    <property type="match status" value="1"/>
</dbReference>
<comment type="catalytic activity">
    <reaction evidence="13">
        <text>pyruvate + ATP + H2O = phosphoenolpyruvate + AMP + phosphate + 2 H(+)</text>
        <dbReference type="Rhea" id="RHEA:11364"/>
        <dbReference type="ChEBI" id="CHEBI:15361"/>
        <dbReference type="ChEBI" id="CHEBI:15377"/>
        <dbReference type="ChEBI" id="CHEBI:15378"/>
        <dbReference type="ChEBI" id="CHEBI:30616"/>
        <dbReference type="ChEBI" id="CHEBI:43474"/>
        <dbReference type="ChEBI" id="CHEBI:58702"/>
        <dbReference type="ChEBI" id="CHEBI:456215"/>
        <dbReference type="EC" id="2.7.9.2"/>
    </reaction>
</comment>
<dbReference type="PROSITE" id="PS00370">
    <property type="entry name" value="PEP_ENZYMES_PHOS_SITE"/>
    <property type="match status" value="1"/>
</dbReference>
<dbReference type="Gene3D" id="3.50.30.10">
    <property type="entry name" value="Phosphohistidine domain"/>
    <property type="match status" value="1"/>
</dbReference>
<dbReference type="AlphaFoldDB" id="A0A7S2SLT7"/>
<dbReference type="GO" id="GO:0008986">
    <property type="term" value="F:pyruvate, water dikinase activity"/>
    <property type="evidence" value="ECO:0007669"/>
    <property type="project" value="UniProtKB-EC"/>
</dbReference>
<feature type="domain" description="PEP-utilising enzyme mobile" evidence="14">
    <location>
        <begin position="400"/>
        <end position="471"/>
    </location>
</feature>
<evidence type="ECO:0000256" key="8">
    <source>
        <dbReference type="ARBA" id="ARBA00022741"/>
    </source>
</evidence>
<dbReference type="EMBL" id="HBHK01024360">
    <property type="protein sequence ID" value="CAD9703676.1"/>
    <property type="molecule type" value="Transcribed_RNA"/>
</dbReference>
<feature type="domain" description="PEP-utilising enzyme C-terminal" evidence="16">
    <location>
        <begin position="495"/>
        <end position="802"/>
    </location>
</feature>
<dbReference type="Pfam" id="PF01326">
    <property type="entry name" value="PPDK_N"/>
    <property type="match status" value="1"/>
</dbReference>
<name>A0A7S2SLT7_9STRA</name>
<comment type="similarity">
    <text evidence="4">Belongs to the PEP-utilizing enzyme family.</text>
</comment>
<evidence type="ECO:0000256" key="4">
    <source>
        <dbReference type="ARBA" id="ARBA00007837"/>
    </source>
</evidence>
<evidence type="ECO:0000256" key="12">
    <source>
        <dbReference type="ARBA" id="ARBA00033470"/>
    </source>
</evidence>
<evidence type="ECO:0000256" key="13">
    <source>
        <dbReference type="ARBA" id="ARBA00047700"/>
    </source>
</evidence>
<accession>A0A7S2SLT7</accession>
<gene>
    <name evidence="17" type="ORF">QSP1433_LOCUS15356</name>
</gene>
<proteinExistence type="inferred from homology"/>
<organism evidence="17">
    <name type="scientific">Mucochytrium quahogii</name>
    <dbReference type="NCBI Taxonomy" id="96639"/>
    <lineage>
        <taxon>Eukaryota</taxon>
        <taxon>Sar</taxon>
        <taxon>Stramenopiles</taxon>
        <taxon>Bigyra</taxon>
        <taxon>Labyrinthulomycetes</taxon>
        <taxon>Thraustochytrida</taxon>
        <taxon>Thraustochytriidae</taxon>
        <taxon>Mucochytrium</taxon>
    </lineage>
</organism>
<dbReference type="GO" id="GO:0005524">
    <property type="term" value="F:ATP binding"/>
    <property type="evidence" value="ECO:0007669"/>
    <property type="project" value="UniProtKB-KW"/>
</dbReference>
<evidence type="ECO:0000259" key="15">
    <source>
        <dbReference type="Pfam" id="PF01326"/>
    </source>
</evidence>
<evidence type="ECO:0000256" key="3">
    <source>
        <dbReference type="ARBA" id="ARBA00004742"/>
    </source>
</evidence>
<dbReference type="Gene3D" id="3.20.20.60">
    <property type="entry name" value="Phosphoenolpyruvate-binding domains"/>
    <property type="match status" value="1"/>
</dbReference>
<dbReference type="UniPathway" id="UPA00138"/>
<evidence type="ECO:0000256" key="11">
    <source>
        <dbReference type="ARBA" id="ARBA00022842"/>
    </source>
</evidence>
<evidence type="ECO:0000256" key="7">
    <source>
        <dbReference type="ARBA" id="ARBA00022723"/>
    </source>
</evidence>
<dbReference type="Gene3D" id="3.30.1490.20">
    <property type="entry name" value="ATP-grasp fold, A domain"/>
    <property type="match status" value="1"/>
</dbReference>
<keyword evidence="6" id="KW-0808">Transferase</keyword>
<dbReference type="Gene3D" id="3.30.470.20">
    <property type="entry name" value="ATP-grasp fold, B domain"/>
    <property type="match status" value="1"/>
</dbReference>
<evidence type="ECO:0000259" key="16">
    <source>
        <dbReference type="Pfam" id="PF02896"/>
    </source>
</evidence>
<dbReference type="Pfam" id="PF02896">
    <property type="entry name" value="PEP-utilizers_C"/>
    <property type="match status" value="1"/>
</dbReference>
<dbReference type="InterPro" id="IPR023151">
    <property type="entry name" value="PEP_util_CS"/>
</dbReference>
<dbReference type="PIRSF" id="PIRSF000854">
    <property type="entry name" value="PEP_synthase"/>
    <property type="match status" value="1"/>
</dbReference>
<dbReference type="NCBIfam" id="TIGR01418">
    <property type="entry name" value="PEP_synth"/>
    <property type="match status" value="1"/>
</dbReference>
<comment type="pathway">
    <text evidence="3">Carbohydrate biosynthesis; gluconeogenesis.</text>
</comment>
<evidence type="ECO:0000259" key="14">
    <source>
        <dbReference type="Pfam" id="PF00391"/>
    </source>
</evidence>